<dbReference type="PANTHER" id="PTHR43857:SF1">
    <property type="entry name" value="YJGH FAMILY PROTEIN"/>
    <property type="match status" value="1"/>
</dbReference>
<proteinExistence type="predicted"/>
<name>A0ABS7PTM3_9SPHN</name>
<dbReference type="InterPro" id="IPR035959">
    <property type="entry name" value="RutC-like_sf"/>
</dbReference>
<dbReference type="PANTHER" id="PTHR43857">
    <property type="entry name" value="BLR7761 PROTEIN"/>
    <property type="match status" value="1"/>
</dbReference>
<keyword evidence="2" id="KW-1185">Reference proteome</keyword>
<accession>A0ABS7PTM3</accession>
<dbReference type="Proteomes" id="UP000706039">
    <property type="component" value="Unassembled WGS sequence"/>
</dbReference>
<dbReference type="Pfam" id="PF01042">
    <property type="entry name" value="Ribonuc_L-PSP"/>
    <property type="match status" value="1"/>
</dbReference>
<reference evidence="1 2" key="1">
    <citation type="submission" date="2021-08" db="EMBL/GenBank/DDBJ databases">
        <authorList>
            <person name="Tuo L."/>
        </authorList>
    </citation>
    <scope>NUCLEOTIDE SEQUENCE [LARGE SCALE GENOMIC DNA]</scope>
    <source>
        <strain evidence="1 2">JCM 31229</strain>
    </source>
</reference>
<dbReference type="RefSeq" id="WP_222991123.1">
    <property type="nucleotide sequence ID" value="NZ_JAINVV010000008.1"/>
</dbReference>
<comment type="caution">
    <text evidence="1">The sequence shown here is derived from an EMBL/GenBank/DDBJ whole genome shotgun (WGS) entry which is preliminary data.</text>
</comment>
<dbReference type="InterPro" id="IPR006175">
    <property type="entry name" value="YjgF/YER057c/UK114"/>
</dbReference>
<dbReference type="CDD" id="cd00448">
    <property type="entry name" value="YjgF_YER057c_UK114_family"/>
    <property type="match status" value="1"/>
</dbReference>
<evidence type="ECO:0000313" key="1">
    <source>
        <dbReference type="EMBL" id="MBY8824025.1"/>
    </source>
</evidence>
<evidence type="ECO:0000313" key="2">
    <source>
        <dbReference type="Proteomes" id="UP000706039"/>
    </source>
</evidence>
<organism evidence="1 2">
    <name type="scientific">Sphingomonas colocasiae</name>
    <dbReference type="NCBI Taxonomy" id="1848973"/>
    <lineage>
        <taxon>Bacteria</taxon>
        <taxon>Pseudomonadati</taxon>
        <taxon>Pseudomonadota</taxon>
        <taxon>Alphaproteobacteria</taxon>
        <taxon>Sphingomonadales</taxon>
        <taxon>Sphingomonadaceae</taxon>
        <taxon>Sphingomonas</taxon>
    </lineage>
</organism>
<gene>
    <name evidence="1" type="ORF">K7G82_17095</name>
</gene>
<dbReference type="Gene3D" id="3.30.1330.40">
    <property type="entry name" value="RutC-like"/>
    <property type="match status" value="1"/>
</dbReference>
<protein>
    <submittedName>
        <fullName evidence="1">RidA family protein</fullName>
    </submittedName>
</protein>
<dbReference type="SUPFAM" id="SSF55298">
    <property type="entry name" value="YjgF-like"/>
    <property type="match status" value="1"/>
</dbReference>
<sequence>MEKSYVRGTWQKTRAFSPAVITRGGATIWLAGHTGQKDDAGNVLAGDFDAQVHQTFRNLEATLAEAGGTLKDIVTMTVFLVDVRHTTRMTELRTEIFGSDFPASAAITVTGFADPAMLIEIQAVAVIDDAD</sequence>
<dbReference type="EMBL" id="JAINVV010000008">
    <property type="protein sequence ID" value="MBY8824025.1"/>
    <property type="molecule type" value="Genomic_DNA"/>
</dbReference>